<dbReference type="RefSeq" id="WP_135282657.1">
    <property type="nucleotide sequence ID" value="NZ_SRIO01000020.1"/>
</dbReference>
<accession>A0A4Z0F6E6</accession>
<keyword evidence="1" id="KW-0732">Signal</keyword>
<evidence type="ECO:0008006" key="4">
    <source>
        <dbReference type="Google" id="ProtNLM"/>
    </source>
</evidence>
<evidence type="ECO:0000313" key="2">
    <source>
        <dbReference type="EMBL" id="TFZ81534.1"/>
    </source>
</evidence>
<dbReference type="AlphaFoldDB" id="A0A4Z0F6E6"/>
<sequence>MRRGILKGTIAACALALAGCASDTPQVSYEVPDQKVLSGQHNRVAMFTIDEPDVYDVRIYNYPGPDTPGITLPGRIVGTTVTAAGRAADTAGRTLALSQAINEWNFNVGRTLTNEVKERIEAHGYTVEEVHTDNHRHTSAYRNHKYLGTYPTTSQPVDAFLHVYIEFAGYTAPTPTEPYTPTLEVFMDVVDPDSKDRVYATSLVYGGPVPVSDANNMPADPQFTVRDFEWLCAGPNACEENPAVKGLRAASKGVAELVERHLFAKKGS</sequence>
<evidence type="ECO:0000256" key="1">
    <source>
        <dbReference type="SAM" id="SignalP"/>
    </source>
</evidence>
<keyword evidence="3" id="KW-1185">Reference proteome</keyword>
<dbReference type="EMBL" id="SRIO01000020">
    <property type="protein sequence ID" value="TFZ81534.1"/>
    <property type="molecule type" value="Genomic_DNA"/>
</dbReference>
<feature type="chain" id="PRO_5021306803" description="DUF3313 domain-containing protein" evidence="1">
    <location>
        <begin position="24"/>
        <end position="268"/>
    </location>
</feature>
<evidence type="ECO:0000313" key="3">
    <source>
        <dbReference type="Proteomes" id="UP000297890"/>
    </source>
</evidence>
<feature type="signal peptide" evidence="1">
    <location>
        <begin position="1"/>
        <end position="23"/>
    </location>
</feature>
<organism evidence="2 3">
    <name type="scientific">Candidatus Macondimonas diazotrophica</name>
    <dbReference type="NCBI Taxonomy" id="2305248"/>
    <lineage>
        <taxon>Bacteria</taxon>
        <taxon>Pseudomonadati</taxon>
        <taxon>Pseudomonadota</taxon>
        <taxon>Gammaproteobacteria</taxon>
        <taxon>Chromatiales</taxon>
        <taxon>Ectothiorhodospiraceae</taxon>
        <taxon>Candidatus Macondimonas</taxon>
    </lineage>
</organism>
<comment type="caution">
    <text evidence="2">The sequence shown here is derived from an EMBL/GenBank/DDBJ whole genome shotgun (WGS) entry which is preliminary data.</text>
</comment>
<dbReference type="Proteomes" id="UP000297890">
    <property type="component" value="Unassembled WGS sequence"/>
</dbReference>
<gene>
    <name evidence="2" type="ORF">E4680_11980</name>
</gene>
<reference evidence="2 3" key="1">
    <citation type="journal article" date="2019" name="ISME J.">
        <title>Candidatus Macondimonas diazotrophica, a novel gammaproteobacterial genus dominating crude-oil-contaminated coastal sediments.</title>
        <authorList>
            <person name="Karthikeyan S."/>
            <person name="Konstantinidis K."/>
        </authorList>
    </citation>
    <scope>NUCLEOTIDE SEQUENCE [LARGE SCALE GENOMIC DNA]</scope>
    <source>
        <strain evidence="2 3">KTK01</strain>
    </source>
</reference>
<name>A0A4Z0F6E6_9GAMM</name>
<dbReference type="PROSITE" id="PS51257">
    <property type="entry name" value="PROKAR_LIPOPROTEIN"/>
    <property type="match status" value="1"/>
</dbReference>
<protein>
    <recommendedName>
        <fullName evidence="4">DUF3313 domain-containing protein</fullName>
    </recommendedName>
</protein>
<proteinExistence type="predicted"/>